<dbReference type="PANTHER" id="PTHR47785">
    <property type="entry name" value="ZN(II)2CYS6 TRANSCRIPTION FACTOR (EUROFUNG)-RELATED-RELATED"/>
    <property type="match status" value="1"/>
</dbReference>
<feature type="compositionally biased region" description="Basic residues" evidence="2">
    <location>
        <begin position="26"/>
        <end position="39"/>
    </location>
</feature>
<organism evidence="4 5">
    <name type="scientific">Phlyctema vagabunda</name>
    <dbReference type="NCBI Taxonomy" id="108571"/>
    <lineage>
        <taxon>Eukaryota</taxon>
        <taxon>Fungi</taxon>
        <taxon>Dikarya</taxon>
        <taxon>Ascomycota</taxon>
        <taxon>Pezizomycotina</taxon>
        <taxon>Leotiomycetes</taxon>
        <taxon>Helotiales</taxon>
        <taxon>Dermateaceae</taxon>
        <taxon>Phlyctema</taxon>
    </lineage>
</organism>
<feature type="region of interest" description="Disordered" evidence="2">
    <location>
        <begin position="1"/>
        <end position="39"/>
    </location>
</feature>
<evidence type="ECO:0000256" key="2">
    <source>
        <dbReference type="SAM" id="MobiDB-lite"/>
    </source>
</evidence>
<dbReference type="PROSITE" id="PS50048">
    <property type="entry name" value="ZN2_CY6_FUNGAL_2"/>
    <property type="match status" value="1"/>
</dbReference>
<reference evidence="4 5" key="1">
    <citation type="submission" date="2024-06" db="EMBL/GenBank/DDBJ databases">
        <title>Complete genome of Phlyctema vagabunda strain 19-DSS-EL-015.</title>
        <authorList>
            <person name="Fiorenzani C."/>
        </authorList>
    </citation>
    <scope>NUCLEOTIDE SEQUENCE [LARGE SCALE GENOMIC DNA]</scope>
    <source>
        <strain evidence="4 5">19-DSS-EL-015</strain>
    </source>
</reference>
<dbReference type="PROSITE" id="PS00463">
    <property type="entry name" value="ZN2_CY6_FUNGAL_1"/>
    <property type="match status" value="1"/>
</dbReference>
<proteinExistence type="predicted"/>
<dbReference type="SUPFAM" id="SSF57701">
    <property type="entry name" value="Zn2/Cys6 DNA-binding domain"/>
    <property type="match status" value="1"/>
</dbReference>
<dbReference type="SMART" id="SM00066">
    <property type="entry name" value="GAL4"/>
    <property type="match status" value="1"/>
</dbReference>
<dbReference type="PANTHER" id="PTHR47785:SF7">
    <property type="entry name" value="ZN(II)2CYS6 TRANSCRIPTION FACTOR (EUROFUNG)"/>
    <property type="match status" value="1"/>
</dbReference>
<feature type="domain" description="Zn(2)-C6 fungal-type" evidence="3">
    <location>
        <begin position="46"/>
        <end position="75"/>
    </location>
</feature>
<dbReference type="Gene3D" id="4.10.240.10">
    <property type="entry name" value="Zn(2)-C6 fungal-type DNA-binding domain"/>
    <property type="match status" value="1"/>
</dbReference>
<comment type="caution">
    <text evidence="4">The sequence shown here is derived from an EMBL/GenBank/DDBJ whole genome shotgun (WGS) entry which is preliminary data.</text>
</comment>
<sequence>MSASSPHASGSPTGIDSVPVEGSIKSSKRPAPHGRAAYPRKRANKACQVCRARRAKCDNNRPCSFCEKTGATCTYTPHDFSSFDPASLAILERFDQLESLLLSNGATTKSPSQPPITPQPFNPVFQAEAREDRDRLLGCFSNELISLRLEDVLRWAPLRNKSIPKDHSRTNYIDYHTRYYQGESFTPGELDMASCNEMLASFWTSVHSKNPILVQEDIRRYMNRVCMNGVSWDAQSCLVLLICALGTIASDFGDKTADEEQQLLREGTTHRLARAEYYFSAAQKRIGVCLGKRGLLEAHCFIYSGIYLATTMRPDAAWSLFLQAMASCQDFRCLSSDSRDDNQGPEAGIEDFLIVEECTYWTCLKSELELRLEVSPAGFRTIDLWYPERFPGPPRNIATGSDRSWFFYLAEISLRRLANRIMSCIARGYDLGNSRDQQRAREAASGFEQEAHDWIQSLPSPNELDNSSDDVLNFILKGHLANCHEQIYWPFVKHAMNSPLPASALDCEYLRKGLQICVDRIALNEPGFRHRHHGTWGLIRSCTRSAFVLLAAHFRGFSYLMPERWESAVCSNIDLLNFWCGEIKDADQWKEEMVSLLQDIQTSVVEERV</sequence>
<dbReference type="InterPro" id="IPR036864">
    <property type="entry name" value="Zn2-C6_fun-type_DNA-bd_sf"/>
</dbReference>
<gene>
    <name evidence="4" type="ORF">PVAG01_00471</name>
</gene>
<keyword evidence="5" id="KW-1185">Reference proteome</keyword>
<dbReference type="InterPro" id="IPR001138">
    <property type="entry name" value="Zn2Cys6_DnaBD"/>
</dbReference>
<protein>
    <submittedName>
        <fullName evidence="4">C6 zinc finger domain-containing protein</fullName>
    </submittedName>
</protein>
<keyword evidence="1" id="KW-0539">Nucleus</keyword>
<dbReference type="Pfam" id="PF00172">
    <property type="entry name" value="Zn_clus"/>
    <property type="match status" value="1"/>
</dbReference>
<feature type="compositionally biased region" description="Polar residues" evidence="2">
    <location>
        <begin position="1"/>
        <end position="14"/>
    </location>
</feature>
<dbReference type="CDD" id="cd00067">
    <property type="entry name" value="GAL4"/>
    <property type="match status" value="1"/>
</dbReference>
<evidence type="ECO:0000259" key="3">
    <source>
        <dbReference type="PROSITE" id="PS50048"/>
    </source>
</evidence>
<name>A0ABR4PUB4_9HELO</name>
<evidence type="ECO:0000313" key="4">
    <source>
        <dbReference type="EMBL" id="KAL3426962.1"/>
    </source>
</evidence>
<dbReference type="EMBL" id="JBFCZG010000001">
    <property type="protein sequence ID" value="KAL3426962.1"/>
    <property type="molecule type" value="Genomic_DNA"/>
</dbReference>
<dbReference type="Proteomes" id="UP001629113">
    <property type="component" value="Unassembled WGS sequence"/>
</dbReference>
<evidence type="ECO:0000256" key="1">
    <source>
        <dbReference type="ARBA" id="ARBA00023242"/>
    </source>
</evidence>
<dbReference type="InterPro" id="IPR053181">
    <property type="entry name" value="EcdB-like_regulator"/>
</dbReference>
<evidence type="ECO:0000313" key="5">
    <source>
        <dbReference type="Proteomes" id="UP001629113"/>
    </source>
</evidence>
<dbReference type="CDD" id="cd12148">
    <property type="entry name" value="fungal_TF_MHR"/>
    <property type="match status" value="1"/>
</dbReference>
<accession>A0ABR4PUB4</accession>